<evidence type="ECO:0000313" key="3">
    <source>
        <dbReference type="EMBL" id="KAG8039207.1"/>
    </source>
</evidence>
<feature type="transmembrane region" description="Helical" evidence="2">
    <location>
        <begin position="156"/>
        <end position="179"/>
    </location>
</feature>
<sequence length="657" mass="72720">MDEIKQHPAYTDDSGIISGDLGSAGYEHVVSEERDDKNNRDNARPSKTQFVIRHYYPEGNWGWIIITVSVLIGIIATGVHGAAGIWLIETVRNYSQNYLDVGWLGAMSTGVALLISPVTIGFCRRKSTRVTAVLGGLVTALGCLFTSFATQFHQLFFSYGAVVGVGVGITRDCSTLLVAQYFKRKREFVEIFIVSGSGLGIAIMSAFIKSIIGKIGWRLGLQAVTVTVFSTFFLGTFYRSASLYHPQRRAILHLKNQKRKIKEKNKVDDRPPILDFTTLKSKTVRILLLSTGISAFGINTPIFYLAHQIEEEGLGDTVILLQAYLGLGWTVGCVTFGLLVIRQNVECRIARQYLVQTAVFICGICILALTTVQGNYYGYVMFTWIYGIFCGGYHYSLKMYTYERVRARNFVRTWGFVQCSQAIPIAIGVPISGYINISFGNKAGYYFSSTCVLVGSFTLFFIDLHKRNLSKHRSGKTNGIKHTCNSNCPKKRGLSFNQEPENDNTPGAGAVGFNTSSEHPPALGESINKISVDKPELTCISEEGIADMDLPDNILDDIEYIGDCITSCNKVENYLMLSEFENNLIAEMPIIMDRKGRKWSLARSKSIKANQSAAGPSTSQSILDEDDVKSKWLLMPAPINNRAITVIEEASTSQVES</sequence>
<feature type="transmembrane region" description="Helical" evidence="2">
    <location>
        <begin position="443"/>
        <end position="464"/>
    </location>
</feature>
<keyword evidence="2" id="KW-1133">Transmembrane helix</keyword>
<comment type="caution">
    <text evidence="3">The sequence shown here is derived from an EMBL/GenBank/DDBJ whole genome shotgun (WGS) entry which is preliminary data.</text>
</comment>
<dbReference type="OrthoDB" id="6499973at2759"/>
<proteinExistence type="predicted"/>
<evidence type="ECO:0000313" key="4">
    <source>
        <dbReference type="Proteomes" id="UP000729913"/>
    </source>
</evidence>
<feature type="transmembrane region" description="Helical" evidence="2">
    <location>
        <begin position="353"/>
        <end position="370"/>
    </location>
</feature>
<name>A0A8J5QZ33_9HYME</name>
<keyword evidence="2" id="KW-0472">Membrane</keyword>
<dbReference type="InterPro" id="IPR011701">
    <property type="entry name" value="MFS"/>
</dbReference>
<protein>
    <submittedName>
        <fullName evidence="3">Uncharacterized protein</fullName>
    </submittedName>
</protein>
<dbReference type="GO" id="GO:0022857">
    <property type="term" value="F:transmembrane transporter activity"/>
    <property type="evidence" value="ECO:0007669"/>
    <property type="project" value="InterPro"/>
</dbReference>
<accession>A0A8J5QZ33</accession>
<dbReference type="EMBL" id="JAAOIC020000039">
    <property type="protein sequence ID" value="KAG8039207.1"/>
    <property type="molecule type" value="Genomic_DNA"/>
</dbReference>
<gene>
    <name evidence="3" type="ORF">G9C98_003514</name>
</gene>
<feature type="transmembrane region" description="Helical" evidence="2">
    <location>
        <begin position="286"/>
        <end position="306"/>
    </location>
</feature>
<dbReference type="PANTHER" id="PTHR11360:SF251">
    <property type="entry name" value="MAJOR FACILITATOR SUPERFAMILY (MFS) PROFILE DOMAIN-CONTAINING PROTEIN"/>
    <property type="match status" value="1"/>
</dbReference>
<feature type="transmembrane region" description="Helical" evidence="2">
    <location>
        <begin position="103"/>
        <end position="123"/>
    </location>
</feature>
<keyword evidence="2" id="KW-0812">Transmembrane</keyword>
<feature type="transmembrane region" description="Helical" evidence="2">
    <location>
        <begin position="63"/>
        <end position="88"/>
    </location>
</feature>
<dbReference type="PANTHER" id="PTHR11360">
    <property type="entry name" value="MONOCARBOXYLATE TRANSPORTER"/>
    <property type="match status" value="1"/>
</dbReference>
<feature type="transmembrane region" description="Helical" evidence="2">
    <location>
        <begin position="130"/>
        <end position="150"/>
    </location>
</feature>
<feature type="transmembrane region" description="Helical" evidence="2">
    <location>
        <begin position="219"/>
        <end position="238"/>
    </location>
</feature>
<feature type="compositionally biased region" description="Polar residues" evidence="1">
    <location>
        <begin position="495"/>
        <end position="505"/>
    </location>
</feature>
<feature type="transmembrane region" description="Helical" evidence="2">
    <location>
        <begin position="416"/>
        <end position="437"/>
    </location>
</feature>
<reference evidence="3" key="2">
    <citation type="submission" date="2021-04" db="EMBL/GenBank/DDBJ databases">
        <title>Genome-wide patterns of bracovirus chromosomal integration into multiple host tissues during parasitism.</title>
        <authorList>
            <person name="Chebbi M.A.C."/>
        </authorList>
    </citation>
    <scope>NUCLEOTIDE SEQUENCE</scope>
    <source>
        <tissue evidence="3">Whole body</tissue>
    </source>
</reference>
<dbReference type="InterPro" id="IPR050327">
    <property type="entry name" value="Proton-linked_MCT"/>
</dbReference>
<feature type="transmembrane region" description="Helical" evidence="2">
    <location>
        <begin position="191"/>
        <end position="213"/>
    </location>
</feature>
<dbReference type="Proteomes" id="UP000729913">
    <property type="component" value="Unassembled WGS sequence"/>
</dbReference>
<feature type="region of interest" description="Disordered" evidence="1">
    <location>
        <begin position="495"/>
        <end position="515"/>
    </location>
</feature>
<evidence type="ECO:0000256" key="1">
    <source>
        <dbReference type="SAM" id="MobiDB-lite"/>
    </source>
</evidence>
<keyword evidence="4" id="KW-1185">Reference proteome</keyword>
<evidence type="ECO:0000256" key="2">
    <source>
        <dbReference type="SAM" id="Phobius"/>
    </source>
</evidence>
<dbReference type="Pfam" id="PF07690">
    <property type="entry name" value="MFS_1"/>
    <property type="match status" value="1"/>
</dbReference>
<feature type="transmembrane region" description="Helical" evidence="2">
    <location>
        <begin position="318"/>
        <end position="341"/>
    </location>
</feature>
<dbReference type="AlphaFoldDB" id="A0A8J5QZ33"/>
<feature type="transmembrane region" description="Helical" evidence="2">
    <location>
        <begin position="376"/>
        <end position="395"/>
    </location>
</feature>
<organism evidence="3 4">
    <name type="scientific">Cotesia typhae</name>
    <dbReference type="NCBI Taxonomy" id="2053667"/>
    <lineage>
        <taxon>Eukaryota</taxon>
        <taxon>Metazoa</taxon>
        <taxon>Ecdysozoa</taxon>
        <taxon>Arthropoda</taxon>
        <taxon>Hexapoda</taxon>
        <taxon>Insecta</taxon>
        <taxon>Pterygota</taxon>
        <taxon>Neoptera</taxon>
        <taxon>Endopterygota</taxon>
        <taxon>Hymenoptera</taxon>
        <taxon>Apocrita</taxon>
        <taxon>Ichneumonoidea</taxon>
        <taxon>Braconidae</taxon>
        <taxon>Microgastrinae</taxon>
        <taxon>Cotesia</taxon>
    </lineage>
</organism>
<reference evidence="3" key="1">
    <citation type="submission" date="2020-03" db="EMBL/GenBank/DDBJ databases">
        <authorList>
            <person name="Chebbi M.A."/>
            <person name="Drezen J.M."/>
        </authorList>
    </citation>
    <scope>NUCLEOTIDE SEQUENCE</scope>
    <source>
        <tissue evidence="3">Whole body</tissue>
    </source>
</reference>